<keyword evidence="5" id="KW-1185">Reference proteome</keyword>
<dbReference type="EMBL" id="JABACJ020000010">
    <property type="protein sequence ID" value="MBU3876517.1"/>
    <property type="molecule type" value="Genomic_DNA"/>
</dbReference>
<dbReference type="GO" id="GO:0004190">
    <property type="term" value="F:aspartic-type endopeptidase activity"/>
    <property type="evidence" value="ECO:0007669"/>
    <property type="project" value="UniProtKB-EC"/>
</dbReference>
<proteinExistence type="inferred from homology"/>
<dbReference type="RefSeq" id="WP_216241920.1">
    <property type="nucleotide sequence ID" value="NZ_JABACJ020000010.1"/>
</dbReference>
<dbReference type="InterPro" id="IPR000045">
    <property type="entry name" value="Prepilin_IV_endopep_pep"/>
</dbReference>
<sequence>MFEIGQVGCGVYLCMLSIIDIRIRKLPVWILAAGGIAAGVLCVYQGAIPLVLAVAGAAVGIVFSVVSKMTDEGFGYGDSILILVLGIYLGFWNLLGVLASAFLLSAIFAMFALGLHKFDRSIGYPFVPFLCISYTLWLCLGGF</sequence>
<comment type="similarity">
    <text evidence="1">Belongs to the peptidase A24 family.</text>
</comment>
<feature type="transmembrane region" description="Helical" evidence="2">
    <location>
        <begin position="97"/>
        <end position="115"/>
    </location>
</feature>
<accession>A0ABS6D4J7</accession>
<dbReference type="Pfam" id="PF01478">
    <property type="entry name" value="Peptidase_A24"/>
    <property type="match status" value="1"/>
</dbReference>
<feature type="transmembrane region" description="Helical" evidence="2">
    <location>
        <begin position="26"/>
        <end position="44"/>
    </location>
</feature>
<dbReference type="Proteomes" id="UP000723714">
    <property type="component" value="Unassembled WGS sequence"/>
</dbReference>
<evidence type="ECO:0000313" key="5">
    <source>
        <dbReference type="Proteomes" id="UP000723714"/>
    </source>
</evidence>
<dbReference type="PANTHER" id="PTHR30487">
    <property type="entry name" value="TYPE 4 PREPILIN-LIKE PROTEINS LEADER PEPTIDE-PROCESSING ENZYME"/>
    <property type="match status" value="1"/>
</dbReference>
<feature type="transmembrane region" description="Helical" evidence="2">
    <location>
        <begin position="50"/>
        <end position="66"/>
    </location>
</feature>
<dbReference type="PANTHER" id="PTHR30487:SF0">
    <property type="entry name" value="PREPILIN LEADER PEPTIDASE_N-METHYLTRANSFERASE-RELATED"/>
    <property type="match status" value="1"/>
</dbReference>
<evidence type="ECO:0000256" key="1">
    <source>
        <dbReference type="ARBA" id="ARBA00005801"/>
    </source>
</evidence>
<keyword evidence="4" id="KW-0378">Hydrolase</keyword>
<evidence type="ECO:0000259" key="3">
    <source>
        <dbReference type="Pfam" id="PF01478"/>
    </source>
</evidence>
<comment type="caution">
    <text evidence="4">The sequence shown here is derived from an EMBL/GenBank/DDBJ whole genome shotgun (WGS) entry which is preliminary data.</text>
</comment>
<gene>
    <name evidence="4" type="ORF">HGO97_011910</name>
</gene>
<feature type="domain" description="Prepilin type IV endopeptidase peptidase" evidence="3">
    <location>
        <begin position="12"/>
        <end position="109"/>
    </location>
</feature>
<organism evidence="4 5">
    <name type="scientific">Faecalicatena faecalis</name>
    <dbReference type="NCBI Taxonomy" id="2726362"/>
    <lineage>
        <taxon>Bacteria</taxon>
        <taxon>Bacillati</taxon>
        <taxon>Bacillota</taxon>
        <taxon>Clostridia</taxon>
        <taxon>Lachnospirales</taxon>
        <taxon>Lachnospiraceae</taxon>
        <taxon>Faecalicatena</taxon>
    </lineage>
</organism>
<dbReference type="EC" id="3.4.23.43" evidence="4"/>
<keyword evidence="2" id="KW-0472">Membrane</keyword>
<keyword evidence="2" id="KW-0812">Transmembrane</keyword>
<dbReference type="InterPro" id="IPR050882">
    <property type="entry name" value="Prepilin_peptidase/N-MTase"/>
</dbReference>
<reference evidence="4 5" key="1">
    <citation type="submission" date="2021-06" db="EMBL/GenBank/DDBJ databases">
        <title>Faecalicatena sp. nov. isolated from porcine feces.</title>
        <authorList>
            <person name="Oh B.S."/>
            <person name="Lee J.H."/>
        </authorList>
    </citation>
    <scope>NUCLEOTIDE SEQUENCE [LARGE SCALE GENOMIC DNA]</scope>
    <source>
        <strain evidence="4 5">AGMB00832</strain>
    </source>
</reference>
<protein>
    <submittedName>
        <fullName evidence="4">Prepilin peptidase</fullName>
        <ecNumber evidence="4">3.4.23.43</ecNumber>
    </submittedName>
</protein>
<name>A0ABS6D4J7_9FIRM</name>
<evidence type="ECO:0000256" key="2">
    <source>
        <dbReference type="SAM" id="Phobius"/>
    </source>
</evidence>
<evidence type="ECO:0000313" key="4">
    <source>
        <dbReference type="EMBL" id="MBU3876517.1"/>
    </source>
</evidence>
<keyword evidence="2" id="KW-1133">Transmembrane helix</keyword>
<feature type="transmembrane region" description="Helical" evidence="2">
    <location>
        <begin position="73"/>
        <end position="91"/>
    </location>
</feature>
<feature type="transmembrane region" description="Helical" evidence="2">
    <location>
        <begin position="122"/>
        <end position="140"/>
    </location>
</feature>